<dbReference type="Proteomes" id="UP000198688">
    <property type="component" value="Chromosome I"/>
</dbReference>
<keyword evidence="1" id="KW-0812">Transmembrane</keyword>
<proteinExistence type="predicted"/>
<evidence type="ECO:0000313" key="2">
    <source>
        <dbReference type="EMBL" id="SDS13110.1"/>
    </source>
</evidence>
<protein>
    <submittedName>
        <fullName evidence="2">Uncharacterized protein</fullName>
    </submittedName>
</protein>
<evidence type="ECO:0000256" key="1">
    <source>
        <dbReference type="SAM" id="Phobius"/>
    </source>
</evidence>
<sequence length="204" mass="21946">MVWTWMAGAAAVIVVILGCVAVVAAWQRPRRVPDEPDEMLTEAGAVRAAAGRAVREADDAWHRASQAAGERDRAEDRFLEARWEARVATADETHLLVQRAALAAYRRGELTVEQLNGIWSAAGPAAVEIDDGRVRDALQAYEEAVAEAVQVRDRSHVASVAAEAMVEEAQNVEREALEAREREAAVSGLNGLFAAETPGGVPGR</sequence>
<evidence type="ECO:0000313" key="3">
    <source>
        <dbReference type="Proteomes" id="UP000198688"/>
    </source>
</evidence>
<feature type="transmembrane region" description="Helical" evidence="1">
    <location>
        <begin position="6"/>
        <end position="26"/>
    </location>
</feature>
<keyword evidence="1" id="KW-1133">Transmembrane helix</keyword>
<dbReference type="STRING" id="113562.SAMN04489716_0081"/>
<accession>A0A1H1PPQ3</accession>
<keyword evidence="1" id="KW-0472">Membrane</keyword>
<reference evidence="2 3" key="1">
    <citation type="submission" date="2016-10" db="EMBL/GenBank/DDBJ databases">
        <authorList>
            <person name="de Groot N.N."/>
        </authorList>
    </citation>
    <scope>NUCLEOTIDE SEQUENCE [LARGE SCALE GENOMIC DNA]</scope>
    <source>
        <strain evidence="2 3">DSM 43941</strain>
    </source>
</reference>
<keyword evidence="3" id="KW-1185">Reference proteome</keyword>
<gene>
    <name evidence="2" type="ORF">SAMN04489716_0081</name>
</gene>
<dbReference type="AlphaFoldDB" id="A0A1H1PPQ3"/>
<name>A0A1H1PPQ3_9ACTN</name>
<dbReference type="EMBL" id="LT629758">
    <property type="protein sequence ID" value="SDS13110.1"/>
    <property type="molecule type" value="Genomic_DNA"/>
</dbReference>
<organism evidence="2 3">
    <name type="scientific">Actinoplanes derwentensis</name>
    <dbReference type="NCBI Taxonomy" id="113562"/>
    <lineage>
        <taxon>Bacteria</taxon>
        <taxon>Bacillati</taxon>
        <taxon>Actinomycetota</taxon>
        <taxon>Actinomycetes</taxon>
        <taxon>Micromonosporales</taxon>
        <taxon>Micromonosporaceae</taxon>
        <taxon>Actinoplanes</taxon>
    </lineage>
</organism>